<organism evidence="5 6">
    <name type="scientific">Paludifilum halophilum</name>
    <dbReference type="NCBI Taxonomy" id="1642702"/>
    <lineage>
        <taxon>Bacteria</taxon>
        <taxon>Bacillati</taxon>
        <taxon>Bacillota</taxon>
        <taxon>Bacilli</taxon>
        <taxon>Bacillales</taxon>
        <taxon>Thermoactinomycetaceae</taxon>
        <taxon>Paludifilum</taxon>
    </lineage>
</organism>
<dbReference type="AlphaFoldDB" id="A0A235BBR8"/>
<sequence length="254" mass="29240">MSSCRDMDRLIQLYVDQEIDKADLARLREHVDHCGSCRQSLQEMIALVHSLEEIRRHEHSRRPATVFNHMVKWAAVYTAIAFMVYFVPQLQQHQSGSMNGQTAEQVPVAGPEQSVSRSTVMVLATSSEKLHIPENDYVQVIRPRHMEGDLNYETAMVYPSAIPTLMKDRQGWVKRIKRFVFIRVPDGDTMEELLHSAGFSRDQYRDHDFTEDTFPISVILTTGDQPQVETFTFPDNEQNISQWFDNLAAPSTLQ</sequence>
<dbReference type="EMBL" id="NOWF01000002">
    <property type="protein sequence ID" value="OYD09005.1"/>
    <property type="molecule type" value="Genomic_DNA"/>
</dbReference>
<dbReference type="InterPro" id="IPR027383">
    <property type="entry name" value="Znf_put"/>
</dbReference>
<dbReference type="Proteomes" id="UP000215459">
    <property type="component" value="Unassembled WGS sequence"/>
</dbReference>
<dbReference type="InterPro" id="IPR041916">
    <property type="entry name" value="Anti_sigma_zinc_sf"/>
</dbReference>
<feature type="domain" description="Putative zinc-finger" evidence="4">
    <location>
        <begin position="4"/>
        <end position="38"/>
    </location>
</feature>
<comment type="caution">
    <text evidence="5">The sequence shown here is derived from an EMBL/GenBank/DDBJ whole genome shotgun (WGS) entry which is preliminary data.</text>
</comment>
<evidence type="ECO:0000256" key="3">
    <source>
        <dbReference type="SAM" id="Phobius"/>
    </source>
</evidence>
<dbReference type="Pfam" id="PF13490">
    <property type="entry name" value="zf-HC2"/>
    <property type="match status" value="1"/>
</dbReference>
<reference evidence="5 6" key="1">
    <citation type="submission" date="2017-07" db="EMBL/GenBank/DDBJ databases">
        <title>The genome sequence of Paludifilum halophilum highlights mechanisms for microbial adaptation to high salt environemnts.</title>
        <authorList>
            <person name="Belbahri L."/>
        </authorList>
    </citation>
    <scope>NUCLEOTIDE SEQUENCE [LARGE SCALE GENOMIC DNA]</scope>
    <source>
        <strain evidence="5 6">DSM 102817</strain>
    </source>
</reference>
<keyword evidence="3" id="KW-0812">Transmembrane</keyword>
<name>A0A235BBR8_9BACL</name>
<feature type="transmembrane region" description="Helical" evidence="3">
    <location>
        <begin position="70"/>
        <end position="88"/>
    </location>
</feature>
<dbReference type="Gene3D" id="1.10.10.1320">
    <property type="entry name" value="Anti-sigma factor, zinc-finger domain"/>
    <property type="match status" value="1"/>
</dbReference>
<evidence type="ECO:0000313" key="5">
    <source>
        <dbReference type="EMBL" id="OYD09005.1"/>
    </source>
</evidence>
<evidence type="ECO:0000259" key="4">
    <source>
        <dbReference type="Pfam" id="PF13490"/>
    </source>
</evidence>
<dbReference type="OrthoDB" id="9782842at2"/>
<evidence type="ECO:0000256" key="2">
    <source>
        <dbReference type="ARBA" id="ARBA00024438"/>
    </source>
</evidence>
<protein>
    <recommendedName>
        <fullName evidence="2">Anti-sigma-W factor RsiW</fullName>
    </recommendedName>
</protein>
<keyword evidence="3" id="KW-1133">Transmembrane helix</keyword>
<evidence type="ECO:0000313" key="6">
    <source>
        <dbReference type="Proteomes" id="UP000215459"/>
    </source>
</evidence>
<gene>
    <name evidence="5" type="ORF">CHM34_04315</name>
</gene>
<proteinExistence type="inferred from homology"/>
<comment type="similarity">
    <text evidence="1">Belongs to the zinc-associated anti-sigma factor (ZAS) superfamily. Anti-sigma-W factor family.</text>
</comment>
<keyword evidence="3" id="KW-0472">Membrane</keyword>
<evidence type="ECO:0000256" key="1">
    <source>
        <dbReference type="ARBA" id="ARBA00024353"/>
    </source>
</evidence>
<accession>A0A235BBR8</accession>
<dbReference type="RefSeq" id="WP_094263353.1">
    <property type="nucleotide sequence ID" value="NZ_NOWF01000002.1"/>
</dbReference>
<keyword evidence="6" id="KW-1185">Reference proteome</keyword>